<feature type="transmembrane region" description="Helical" evidence="1">
    <location>
        <begin position="208"/>
        <end position="226"/>
    </location>
</feature>
<feature type="transmembrane region" description="Helical" evidence="1">
    <location>
        <begin position="341"/>
        <end position="358"/>
    </location>
</feature>
<feature type="transmembrane region" description="Helical" evidence="1">
    <location>
        <begin position="426"/>
        <end position="448"/>
    </location>
</feature>
<evidence type="ECO:0000313" key="3">
    <source>
        <dbReference type="Proteomes" id="UP000199315"/>
    </source>
</evidence>
<dbReference type="NCBIfam" id="TIGR00792">
    <property type="entry name" value="gph"/>
    <property type="match status" value="1"/>
</dbReference>
<dbReference type="GO" id="GO:0006814">
    <property type="term" value="P:sodium ion transport"/>
    <property type="evidence" value="ECO:0007669"/>
    <property type="project" value="InterPro"/>
</dbReference>
<dbReference type="InterPro" id="IPR039672">
    <property type="entry name" value="MFS_2"/>
</dbReference>
<feature type="transmembrane region" description="Helical" evidence="1">
    <location>
        <begin position="318"/>
        <end position="335"/>
    </location>
</feature>
<name>A0A1D3TW78_9FIRM</name>
<feature type="transmembrane region" description="Helical" evidence="1">
    <location>
        <begin position="101"/>
        <end position="120"/>
    </location>
</feature>
<reference evidence="2 3" key="1">
    <citation type="submission" date="2016-09" db="EMBL/GenBank/DDBJ databases">
        <authorList>
            <person name="Capua I."/>
            <person name="De Benedictis P."/>
            <person name="Joannis T."/>
            <person name="Lombin L.H."/>
            <person name="Cattoli G."/>
        </authorList>
    </citation>
    <scope>NUCLEOTIDE SEQUENCE [LARGE SCALE GENOMIC DNA]</scope>
    <source>
        <strain evidence="2 3">GluBS11</strain>
    </source>
</reference>
<keyword evidence="1" id="KW-0812">Transmembrane</keyword>
<feature type="transmembrane region" description="Helical" evidence="1">
    <location>
        <begin position="253"/>
        <end position="279"/>
    </location>
</feature>
<dbReference type="OrthoDB" id="9764596at2"/>
<evidence type="ECO:0000313" key="2">
    <source>
        <dbReference type="EMBL" id="SCP98471.1"/>
    </source>
</evidence>
<feature type="transmembrane region" description="Helical" evidence="1">
    <location>
        <begin position="176"/>
        <end position="196"/>
    </location>
</feature>
<keyword evidence="3" id="KW-1185">Reference proteome</keyword>
<dbReference type="Gene3D" id="1.20.1250.20">
    <property type="entry name" value="MFS general substrate transporter like domains"/>
    <property type="match status" value="2"/>
</dbReference>
<keyword evidence="1" id="KW-0472">Membrane</keyword>
<dbReference type="GO" id="GO:0015293">
    <property type="term" value="F:symporter activity"/>
    <property type="evidence" value="ECO:0007669"/>
    <property type="project" value="InterPro"/>
</dbReference>
<proteinExistence type="predicted"/>
<feature type="transmembrane region" description="Helical" evidence="1">
    <location>
        <begin position="285"/>
        <end position="306"/>
    </location>
</feature>
<sequence>MERELEISEVADVKTNALKLNSDGKACLTGKNYFVYGMGNFASQLSWTMVSTYLSIFYTDVFGLGVGAVALLMLIAKIWDGINDPMMGTIMERTHTRWGRFRPYIFLGAPLLVLFTILTFTVPGFGSTGKLIYAYITYIGLGMAYTMTNVPYVALPVVMTRDPKEVNRLNAAQMMGMTIGQIVLNLSVLPLVTFIGKGDQAQGYQKTAALLAVIALPIFWAVVAMSKEKITVRKENQGNVIDGLKTVFKNKNLLLAMLYTFCNMFGILGRISVAVFFYIHCVKNFALIMVFMMMQMIVGTFVLPFAPKLIEKIGKRNTAVISMILQGGALIMLFFGPSTNIPFNFVCMIIYGLGYIAGPSGSGMMIDAINDFDDKYGIRNDGMAFSFNGTSIKIATAIANAAFLLVMGAFGYVGGGEITPHVQSGINLAANLLPGIVFFVGIIPLMFYELDKPGYMDSVRERLSARDRAGKE</sequence>
<feature type="transmembrane region" description="Helical" evidence="1">
    <location>
        <begin position="132"/>
        <end position="155"/>
    </location>
</feature>
<dbReference type="PANTHER" id="PTHR11328:SF24">
    <property type="entry name" value="MAJOR FACILITATOR SUPERFAMILY (MFS) PROFILE DOMAIN-CONTAINING PROTEIN"/>
    <property type="match status" value="1"/>
</dbReference>
<dbReference type="CDD" id="cd17332">
    <property type="entry name" value="MFS_MelB_like"/>
    <property type="match status" value="1"/>
</dbReference>
<feature type="transmembrane region" description="Helical" evidence="1">
    <location>
        <begin position="394"/>
        <end position="414"/>
    </location>
</feature>
<dbReference type="Proteomes" id="UP000199315">
    <property type="component" value="Unassembled WGS sequence"/>
</dbReference>
<dbReference type="AlphaFoldDB" id="A0A1D3TW78"/>
<dbReference type="Pfam" id="PF13347">
    <property type="entry name" value="MFS_2"/>
    <property type="match status" value="1"/>
</dbReference>
<dbReference type="EMBL" id="FMKA01000021">
    <property type="protein sequence ID" value="SCP98471.1"/>
    <property type="molecule type" value="Genomic_DNA"/>
</dbReference>
<keyword evidence="1" id="KW-1133">Transmembrane helix</keyword>
<dbReference type="STRING" id="1619234.SAMN05421730_102120"/>
<dbReference type="GO" id="GO:0005886">
    <property type="term" value="C:plasma membrane"/>
    <property type="evidence" value="ECO:0007669"/>
    <property type="project" value="TreeGrafter"/>
</dbReference>
<accession>A0A1D3TW78</accession>
<dbReference type="InterPro" id="IPR001927">
    <property type="entry name" value="Na/Gal_symport"/>
</dbReference>
<evidence type="ECO:0000256" key="1">
    <source>
        <dbReference type="SAM" id="Phobius"/>
    </source>
</evidence>
<gene>
    <name evidence="2" type="ORF">SAMN05421730_102120</name>
</gene>
<dbReference type="InterPro" id="IPR036259">
    <property type="entry name" value="MFS_trans_sf"/>
</dbReference>
<protein>
    <submittedName>
        <fullName evidence="2">Glycoside/pentoside/hexuronide:cation symporter, GPH family/probable glucitol transport protein GutA</fullName>
    </submittedName>
</protein>
<dbReference type="RefSeq" id="WP_091235474.1">
    <property type="nucleotide sequence ID" value="NZ_FMKA01000021.1"/>
</dbReference>
<dbReference type="GO" id="GO:0008643">
    <property type="term" value="P:carbohydrate transport"/>
    <property type="evidence" value="ECO:0007669"/>
    <property type="project" value="InterPro"/>
</dbReference>
<feature type="transmembrane region" description="Helical" evidence="1">
    <location>
        <begin position="56"/>
        <end position="80"/>
    </location>
</feature>
<dbReference type="SUPFAM" id="SSF103473">
    <property type="entry name" value="MFS general substrate transporter"/>
    <property type="match status" value="1"/>
</dbReference>
<organism evidence="2 3">
    <name type="scientific">Anaerobium acetethylicum</name>
    <dbReference type="NCBI Taxonomy" id="1619234"/>
    <lineage>
        <taxon>Bacteria</taxon>
        <taxon>Bacillati</taxon>
        <taxon>Bacillota</taxon>
        <taxon>Clostridia</taxon>
        <taxon>Lachnospirales</taxon>
        <taxon>Lachnospiraceae</taxon>
        <taxon>Anaerobium</taxon>
    </lineage>
</organism>
<dbReference type="PANTHER" id="PTHR11328">
    <property type="entry name" value="MAJOR FACILITATOR SUPERFAMILY DOMAIN-CONTAINING PROTEIN"/>
    <property type="match status" value="1"/>
</dbReference>